<proteinExistence type="predicted"/>
<feature type="region of interest" description="Disordered" evidence="2">
    <location>
        <begin position="171"/>
        <end position="212"/>
    </location>
</feature>
<dbReference type="AlphaFoldDB" id="A0A2I0HYQ9"/>
<feature type="domain" description="HIT-type" evidence="3">
    <location>
        <begin position="25"/>
        <end position="57"/>
    </location>
</feature>
<dbReference type="CDD" id="cd23024">
    <property type="entry name" value="zf-HIT_ZNHIT2-3"/>
    <property type="match status" value="1"/>
</dbReference>
<accession>A0A2I0HYQ9</accession>
<keyword evidence="1" id="KW-0479">Metal-binding</keyword>
<dbReference type="STRING" id="22663.A0A2I0HYQ9"/>
<feature type="compositionally biased region" description="Polar residues" evidence="2">
    <location>
        <begin position="171"/>
        <end position="198"/>
    </location>
</feature>
<evidence type="ECO:0000313" key="5">
    <source>
        <dbReference type="Proteomes" id="UP000233551"/>
    </source>
</evidence>
<dbReference type="EMBL" id="PGOL01004705">
    <property type="protein sequence ID" value="PKI36743.1"/>
    <property type="molecule type" value="Genomic_DNA"/>
</dbReference>
<sequence>MADPVLTSDRSSDPAPLDPASRTICHVCQKQFSQYTCPRCNSRYCSLQCYKSHSVRCTESFMRENVVEELQHVQPHDKTKRKMLDILKRLHSEEEEEEEDSMDEDGVDSLSEETIRNILSGDQISFDDLSAEERKRFQRALASGELSKMIEPWDPWWFKPSARKIRLGQEGNQLVQPINEESSSQSLEDGEESSSSNEIPPGPEAPLPPIRKLSSTEPSPLLPVHLVDIIYSYCFTLRLYNGDWRSDPIGSSMVVLSISLVLGHGGQPETVLEALSHCLEQTCSPAYKHAGGLRFGIALVDDTVSILSLGTDALICLLCDLQRLLQGAEKEMRLEKGRMPRRAEIKSQLKLARRKVYFMMCWAHEQPDEVWSSLAALVRAEKDIAVAHGESKRYAKSAEKPEGTGKVLIEEIQ</sequence>
<dbReference type="PROSITE" id="PS51083">
    <property type="entry name" value="ZF_HIT"/>
    <property type="match status" value="1"/>
</dbReference>
<evidence type="ECO:0000313" key="4">
    <source>
        <dbReference type="EMBL" id="PKI36743.1"/>
    </source>
</evidence>
<organism evidence="4 5">
    <name type="scientific">Punica granatum</name>
    <name type="common">Pomegranate</name>
    <dbReference type="NCBI Taxonomy" id="22663"/>
    <lineage>
        <taxon>Eukaryota</taxon>
        <taxon>Viridiplantae</taxon>
        <taxon>Streptophyta</taxon>
        <taxon>Embryophyta</taxon>
        <taxon>Tracheophyta</taxon>
        <taxon>Spermatophyta</taxon>
        <taxon>Magnoliopsida</taxon>
        <taxon>eudicotyledons</taxon>
        <taxon>Gunneridae</taxon>
        <taxon>Pentapetalae</taxon>
        <taxon>rosids</taxon>
        <taxon>malvids</taxon>
        <taxon>Myrtales</taxon>
        <taxon>Lythraceae</taxon>
        <taxon>Punica</taxon>
    </lineage>
</organism>
<dbReference type="PANTHER" id="PTHR15555">
    <property type="entry name" value="ZINC FINGER HIT DOMAIN CONTAINING PROTEIN 2 PROTEIN FON -RELATED"/>
    <property type="match status" value="1"/>
</dbReference>
<name>A0A2I0HYQ9_PUNGR</name>
<keyword evidence="1" id="KW-0862">Zinc</keyword>
<dbReference type="PANTHER" id="PTHR15555:SF0">
    <property type="entry name" value="ZINC FINGER HIT DOMAIN-CONTAINING PROTEIN 2"/>
    <property type="match status" value="1"/>
</dbReference>
<evidence type="ECO:0000256" key="1">
    <source>
        <dbReference type="PROSITE-ProRule" id="PRU00453"/>
    </source>
</evidence>
<protein>
    <recommendedName>
        <fullName evidence="3">HIT-type domain-containing protein</fullName>
    </recommendedName>
</protein>
<evidence type="ECO:0000256" key="2">
    <source>
        <dbReference type="SAM" id="MobiDB-lite"/>
    </source>
</evidence>
<keyword evidence="5" id="KW-1185">Reference proteome</keyword>
<comment type="caution">
    <text evidence="4">The sequence shown here is derived from an EMBL/GenBank/DDBJ whole genome shotgun (WGS) entry which is preliminary data.</text>
</comment>
<dbReference type="InterPro" id="IPR039646">
    <property type="entry name" value="ZNHIT2"/>
</dbReference>
<reference evidence="4 5" key="1">
    <citation type="submission" date="2017-11" db="EMBL/GenBank/DDBJ databases">
        <title>De-novo sequencing of pomegranate (Punica granatum L.) genome.</title>
        <authorList>
            <person name="Akparov Z."/>
            <person name="Amiraslanov A."/>
            <person name="Hajiyeva S."/>
            <person name="Abbasov M."/>
            <person name="Kaur K."/>
            <person name="Hamwieh A."/>
            <person name="Solovyev V."/>
            <person name="Salamov A."/>
            <person name="Braich B."/>
            <person name="Kosarev P."/>
            <person name="Mahmoud A."/>
            <person name="Hajiyev E."/>
            <person name="Babayeva S."/>
            <person name="Izzatullayeva V."/>
            <person name="Mammadov A."/>
            <person name="Mammadov A."/>
            <person name="Sharifova S."/>
            <person name="Ojaghi J."/>
            <person name="Eynullazada K."/>
            <person name="Bayramov B."/>
            <person name="Abdulazimova A."/>
            <person name="Shahmuradov I."/>
        </authorList>
    </citation>
    <scope>NUCLEOTIDE SEQUENCE [LARGE SCALE GENOMIC DNA]</scope>
    <source>
        <strain evidence="5">cv. AG2017</strain>
        <tissue evidence="4">Leaf</tissue>
    </source>
</reference>
<gene>
    <name evidence="4" type="ORF">CRG98_042873</name>
</gene>
<dbReference type="GO" id="GO:0008270">
    <property type="term" value="F:zinc ion binding"/>
    <property type="evidence" value="ECO:0007669"/>
    <property type="project" value="UniProtKB-UniRule"/>
</dbReference>
<dbReference type="Proteomes" id="UP000233551">
    <property type="component" value="Unassembled WGS sequence"/>
</dbReference>
<dbReference type="InterPro" id="IPR007529">
    <property type="entry name" value="Znf_HIT"/>
</dbReference>
<feature type="compositionally biased region" description="Pro residues" evidence="2">
    <location>
        <begin position="200"/>
        <end position="209"/>
    </location>
</feature>
<dbReference type="Gene3D" id="3.30.60.190">
    <property type="match status" value="1"/>
</dbReference>
<dbReference type="Pfam" id="PF04438">
    <property type="entry name" value="zf-HIT"/>
    <property type="match status" value="1"/>
</dbReference>
<dbReference type="SUPFAM" id="SSF144232">
    <property type="entry name" value="HIT/MYND zinc finger-like"/>
    <property type="match status" value="1"/>
</dbReference>
<keyword evidence="1" id="KW-0863">Zinc-finger</keyword>
<evidence type="ECO:0000259" key="3">
    <source>
        <dbReference type="PROSITE" id="PS51083"/>
    </source>
</evidence>